<feature type="domain" description="Histidine kinase" evidence="6">
    <location>
        <begin position="31"/>
        <end position="133"/>
    </location>
</feature>
<keyword evidence="2" id="KW-0547">Nucleotide-binding</keyword>
<sequence length="180" mass="20475">MEARFPGRYRLEVTLPDAIYHKKLYVPPASIQPLVENSLQHGLSTRLAGGWVRVEIELHEEMTVRVRDNGIGFDAEVLTRAGKRLFTRQKGSGIGLYNVNQRLIRLFGPQAELTLLNHPEGGGEVTFTIPITERHDRLSRDNRTIQDILVPQNDRTLQNDDTLQIDHAHRDVHASPKQAF</sequence>
<comment type="caution">
    <text evidence="7">The sequence shown here is derived from an EMBL/GenBank/DDBJ whole genome shotgun (WGS) entry which is preliminary data.</text>
</comment>
<dbReference type="Pfam" id="PF02518">
    <property type="entry name" value="HATPase_c"/>
    <property type="match status" value="1"/>
</dbReference>
<keyword evidence="3 7" id="KW-0418">Kinase</keyword>
<evidence type="ECO:0000256" key="2">
    <source>
        <dbReference type="ARBA" id="ARBA00022741"/>
    </source>
</evidence>
<dbReference type="EMBL" id="PEBX01000025">
    <property type="protein sequence ID" value="PTQ56553.1"/>
    <property type="molecule type" value="Genomic_DNA"/>
</dbReference>
<dbReference type="Gene3D" id="3.30.565.10">
    <property type="entry name" value="Histidine kinase-like ATPase, C-terminal domain"/>
    <property type="match status" value="1"/>
</dbReference>
<dbReference type="PROSITE" id="PS50109">
    <property type="entry name" value="HIS_KIN"/>
    <property type="match status" value="1"/>
</dbReference>
<gene>
    <name evidence="7" type="ORF">BSOLF_0105</name>
</gene>
<keyword evidence="4" id="KW-0067">ATP-binding</keyword>
<evidence type="ECO:0000256" key="4">
    <source>
        <dbReference type="ARBA" id="ARBA00022840"/>
    </source>
</evidence>
<evidence type="ECO:0000259" key="6">
    <source>
        <dbReference type="PROSITE" id="PS50109"/>
    </source>
</evidence>
<evidence type="ECO:0000256" key="5">
    <source>
        <dbReference type="ARBA" id="ARBA00023012"/>
    </source>
</evidence>
<evidence type="ECO:0000313" key="7">
    <source>
        <dbReference type="EMBL" id="PTQ56553.1"/>
    </source>
</evidence>
<dbReference type="InterPro" id="IPR003594">
    <property type="entry name" value="HATPase_dom"/>
</dbReference>
<dbReference type="GO" id="GO:0005524">
    <property type="term" value="F:ATP binding"/>
    <property type="evidence" value="ECO:0007669"/>
    <property type="project" value="UniProtKB-KW"/>
</dbReference>
<dbReference type="InterPro" id="IPR036890">
    <property type="entry name" value="HATPase_C_sf"/>
</dbReference>
<dbReference type="AlphaFoldDB" id="A0A2R6Y1K4"/>
<keyword evidence="1" id="KW-0808">Transferase</keyword>
<dbReference type="GO" id="GO:0000160">
    <property type="term" value="P:phosphorelay signal transduction system"/>
    <property type="evidence" value="ECO:0007669"/>
    <property type="project" value="UniProtKB-KW"/>
</dbReference>
<evidence type="ECO:0000313" key="8">
    <source>
        <dbReference type="Proteomes" id="UP000244338"/>
    </source>
</evidence>
<evidence type="ECO:0000256" key="1">
    <source>
        <dbReference type="ARBA" id="ARBA00022679"/>
    </source>
</evidence>
<dbReference type="SMART" id="SM00387">
    <property type="entry name" value="HATPase_c"/>
    <property type="match status" value="1"/>
</dbReference>
<dbReference type="InterPro" id="IPR005467">
    <property type="entry name" value="His_kinase_dom"/>
</dbReference>
<dbReference type="Proteomes" id="UP000244338">
    <property type="component" value="Unassembled WGS sequence"/>
</dbReference>
<name>A0A2R6Y1K4_9BACL</name>
<reference evidence="8" key="1">
    <citation type="journal article" date="2018" name="Sci. Rep.">
        <title>Lignite coal burning seam in the remote Altai Mountains harbors a hydrogen-driven thermophilic microbial community.</title>
        <authorList>
            <person name="Kadnikov V.V."/>
            <person name="Mardanov A.V."/>
            <person name="Ivasenko D.A."/>
            <person name="Antsiferov D.V."/>
            <person name="Beletsky A.V."/>
            <person name="Karnachuk O.V."/>
            <person name="Ravin N.V."/>
        </authorList>
    </citation>
    <scope>NUCLEOTIDE SEQUENCE [LARGE SCALE GENOMIC DNA]</scope>
</reference>
<protein>
    <submittedName>
        <fullName evidence="7">Autolysin sensor kinase</fullName>
    </submittedName>
</protein>
<dbReference type="PANTHER" id="PTHR34220">
    <property type="entry name" value="SENSOR HISTIDINE KINASE YPDA"/>
    <property type="match status" value="1"/>
</dbReference>
<dbReference type="GO" id="GO:0016301">
    <property type="term" value="F:kinase activity"/>
    <property type="evidence" value="ECO:0007669"/>
    <property type="project" value="UniProtKB-KW"/>
</dbReference>
<organism evidence="7 8">
    <name type="scientific">Candidatus Carbonibacillus altaicus</name>
    <dbReference type="NCBI Taxonomy" id="2163959"/>
    <lineage>
        <taxon>Bacteria</taxon>
        <taxon>Bacillati</taxon>
        <taxon>Bacillota</taxon>
        <taxon>Bacilli</taxon>
        <taxon>Bacillales</taxon>
        <taxon>Candidatus Carbonibacillus</taxon>
    </lineage>
</organism>
<accession>A0A2R6Y1K4</accession>
<dbReference type="PANTHER" id="PTHR34220:SF7">
    <property type="entry name" value="SENSOR HISTIDINE KINASE YPDA"/>
    <property type="match status" value="1"/>
</dbReference>
<proteinExistence type="predicted"/>
<keyword evidence="5" id="KW-0902">Two-component regulatory system</keyword>
<evidence type="ECO:0000256" key="3">
    <source>
        <dbReference type="ARBA" id="ARBA00022777"/>
    </source>
</evidence>
<dbReference type="InterPro" id="IPR050640">
    <property type="entry name" value="Bact_2-comp_sensor_kinase"/>
</dbReference>
<dbReference type="SUPFAM" id="SSF55874">
    <property type="entry name" value="ATPase domain of HSP90 chaperone/DNA topoisomerase II/histidine kinase"/>
    <property type="match status" value="1"/>
</dbReference>